<dbReference type="PANTHER" id="PTHR43861:SF1">
    <property type="entry name" value="TRANS-ACONITATE 2-METHYLTRANSFERASE"/>
    <property type="match status" value="1"/>
</dbReference>
<gene>
    <name evidence="4" type="primary">cmoA</name>
    <name evidence="4" type="ORF">PbB2_02962</name>
</gene>
<sequence>MGPLMNQNRDTDADWDHLGQTQPYWAVMTEERFRGQKVSRDVEDQFYQSGQGDVEAIHATLMARFQAPERFKSCLDFGCGLGRLLIPMAARADQAIGVDVAASMRRLCQQRLDRDGLNHVILVDVPTSAASYAPFAWINSYIVMQHIPPSRGFELIESLTSLLEPGGYLSLHITTHRDPHLMPSQTRNPLRLLARSLRHRLFPQRDVGQITMYDYDLADVLSRLERLGCKQFHLEPTNHGGHHGFMIYTQRTQ</sequence>
<dbReference type="CDD" id="cd02440">
    <property type="entry name" value="AdoMet_MTases"/>
    <property type="match status" value="1"/>
</dbReference>
<dbReference type="Pfam" id="PF13649">
    <property type="entry name" value="Methyltransf_25"/>
    <property type="match status" value="1"/>
</dbReference>
<proteinExistence type="predicted"/>
<dbReference type="Proteomes" id="UP000245086">
    <property type="component" value="Unassembled WGS sequence"/>
</dbReference>
<dbReference type="EMBL" id="BFBR01000011">
    <property type="protein sequence ID" value="GBF59269.1"/>
    <property type="molecule type" value="Genomic_DNA"/>
</dbReference>
<dbReference type="GO" id="GO:0032259">
    <property type="term" value="P:methylation"/>
    <property type="evidence" value="ECO:0007669"/>
    <property type="project" value="UniProtKB-KW"/>
</dbReference>
<evidence type="ECO:0000256" key="1">
    <source>
        <dbReference type="ARBA" id="ARBA00022603"/>
    </source>
</evidence>
<reference evidence="4" key="1">
    <citation type="journal article" date="2018" name="Genome Announc.">
        <title>Draft Genome Sequence of "Candidatus Phycosocius bacilliformis," an Alphaproteobacterial Ectosymbiont of the Hydrocarbon-Producing Green Alga Botryococcus braunii.</title>
        <authorList>
            <person name="Tanabe Y."/>
            <person name="Yamaguchi H."/>
            <person name="Watanabe M.M."/>
        </authorList>
    </citation>
    <scope>NUCLEOTIDE SEQUENCE [LARGE SCALE GENOMIC DNA]</scope>
    <source>
        <strain evidence="4">BOTRYCO-2</strain>
    </source>
</reference>
<comment type="caution">
    <text evidence="4">The sequence shown here is derived from an EMBL/GenBank/DDBJ whole genome shotgun (WGS) entry which is preliminary data.</text>
</comment>
<accession>A0A2P2EDX7</accession>
<evidence type="ECO:0000313" key="4">
    <source>
        <dbReference type="EMBL" id="GBF59269.1"/>
    </source>
</evidence>
<protein>
    <submittedName>
        <fullName evidence="4">tRNA (Cmo5U34)-methyltransferase</fullName>
    </submittedName>
</protein>
<dbReference type="InterPro" id="IPR029063">
    <property type="entry name" value="SAM-dependent_MTases_sf"/>
</dbReference>
<dbReference type="PANTHER" id="PTHR43861">
    <property type="entry name" value="TRANS-ACONITATE 2-METHYLTRANSFERASE-RELATED"/>
    <property type="match status" value="1"/>
</dbReference>
<evidence type="ECO:0000256" key="2">
    <source>
        <dbReference type="ARBA" id="ARBA00022679"/>
    </source>
</evidence>
<evidence type="ECO:0000313" key="5">
    <source>
        <dbReference type="Proteomes" id="UP000245086"/>
    </source>
</evidence>
<keyword evidence="5" id="KW-1185">Reference proteome</keyword>
<name>A0A2P2EDX7_9PROT</name>
<dbReference type="SUPFAM" id="SSF53335">
    <property type="entry name" value="S-adenosyl-L-methionine-dependent methyltransferases"/>
    <property type="match status" value="1"/>
</dbReference>
<feature type="domain" description="Methyltransferase" evidence="3">
    <location>
        <begin position="75"/>
        <end position="167"/>
    </location>
</feature>
<dbReference type="GO" id="GO:0008168">
    <property type="term" value="F:methyltransferase activity"/>
    <property type="evidence" value="ECO:0007669"/>
    <property type="project" value="UniProtKB-KW"/>
</dbReference>
<dbReference type="Gene3D" id="3.40.50.150">
    <property type="entry name" value="Vaccinia Virus protein VP39"/>
    <property type="match status" value="1"/>
</dbReference>
<dbReference type="AlphaFoldDB" id="A0A2P2EDX7"/>
<dbReference type="InterPro" id="IPR041698">
    <property type="entry name" value="Methyltransf_25"/>
</dbReference>
<organism evidence="4 5">
    <name type="scientific">Candidatus Phycosocius bacilliformis</name>
    <dbReference type="NCBI Taxonomy" id="1445552"/>
    <lineage>
        <taxon>Bacteria</taxon>
        <taxon>Pseudomonadati</taxon>
        <taxon>Pseudomonadota</taxon>
        <taxon>Alphaproteobacteria</taxon>
        <taxon>Caulobacterales</taxon>
        <taxon>Caulobacterales incertae sedis</taxon>
        <taxon>Candidatus Phycosocius</taxon>
    </lineage>
</organism>
<keyword evidence="1 4" id="KW-0489">Methyltransferase</keyword>
<keyword evidence="2 4" id="KW-0808">Transferase</keyword>
<evidence type="ECO:0000259" key="3">
    <source>
        <dbReference type="Pfam" id="PF13649"/>
    </source>
</evidence>